<name>S5UDA0_9BACT</name>
<evidence type="ECO:0000313" key="6">
    <source>
        <dbReference type="EMBL" id="AGS49922.1"/>
    </source>
</evidence>
<dbReference type="PANTHER" id="PTHR43078:SF6">
    <property type="entry name" value="UDP-GLUCURONIC ACID DECARBOXYLASE 1"/>
    <property type="match status" value="1"/>
</dbReference>
<dbReference type="InterPro" id="IPR001509">
    <property type="entry name" value="Epimerase_deHydtase"/>
</dbReference>
<dbReference type="SUPFAM" id="SSF51735">
    <property type="entry name" value="NAD(P)-binding Rossmann-fold domains"/>
    <property type="match status" value="1"/>
</dbReference>
<evidence type="ECO:0000256" key="2">
    <source>
        <dbReference type="ARBA" id="ARBA00022793"/>
    </source>
</evidence>
<dbReference type="GO" id="GO:0005737">
    <property type="term" value="C:cytoplasm"/>
    <property type="evidence" value="ECO:0007669"/>
    <property type="project" value="TreeGrafter"/>
</dbReference>
<dbReference type="GO" id="GO:0070403">
    <property type="term" value="F:NAD+ binding"/>
    <property type="evidence" value="ECO:0007669"/>
    <property type="project" value="InterPro"/>
</dbReference>
<evidence type="ECO:0000256" key="1">
    <source>
        <dbReference type="ARBA" id="ARBA00001911"/>
    </source>
</evidence>
<dbReference type="EMBL" id="KF264562">
    <property type="protein sequence ID" value="AGS49922.1"/>
    <property type="molecule type" value="Genomic_DNA"/>
</dbReference>
<organism evidence="6">
    <name type="scientific">uncultured bacterium esnapd22</name>
    <dbReference type="NCBI Taxonomy" id="1366604"/>
    <lineage>
        <taxon>Bacteria</taxon>
        <taxon>environmental samples</taxon>
    </lineage>
</organism>
<evidence type="ECO:0000256" key="4">
    <source>
        <dbReference type="ARBA" id="ARBA00023239"/>
    </source>
</evidence>
<comment type="cofactor">
    <cofactor evidence="1">
        <name>NAD(+)</name>
        <dbReference type="ChEBI" id="CHEBI:57540"/>
    </cofactor>
</comment>
<keyword evidence="4 6" id="KW-0456">Lyase</keyword>
<dbReference type="GO" id="GO:0042732">
    <property type="term" value="P:D-xylose metabolic process"/>
    <property type="evidence" value="ECO:0007669"/>
    <property type="project" value="InterPro"/>
</dbReference>
<proteinExistence type="predicted"/>
<dbReference type="InterPro" id="IPR044516">
    <property type="entry name" value="UXS-like"/>
</dbReference>
<keyword evidence="2" id="KW-0210">Decarboxylase</keyword>
<keyword evidence="3" id="KW-0520">NAD</keyword>
<dbReference type="GO" id="GO:0008460">
    <property type="term" value="F:dTDP-glucose 4,6-dehydratase activity"/>
    <property type="evidence" value="ECO:0007669"/>
    <property type="project" value="UniProtKB-EC"/>
</dbReference>
<reference evidence="6" key="1">
    <citation type="journal article" date="2013" name="Proc. Natl. Acad. Sci. U.S.A.">
        <title>Mapping gene clusters within arrayed metagenomic libraries to expand the structural diversity of biomedically relevant natural products.</title>
        <authorList>
            <person name="Owen J.G."/>
            <person name="Reddy B.V."/>
            <person name="Ternei M.A."/>
            <person name="Charlop-Powers Z."/>
            <person name="Calle P.Y."/>
            <person name="Kim J.H."/>
            <person name="Brady S.F."/>
        </authorList>
    </citation>
    <scope>NUCLEOTIDE SEQUENCE</scope>
</reference>
<dbReference type="InterPro" id="IPR036291">
    <property type="entry name" value="NAD(P)-bd_dom_sf"/>
</dbReference>
<accession>S5UDA0</accession>
<dbReference type="GO" id="GO:0048040">
    <property type="term" value="F:UDP-glucuronate decarboxylase activity"/>
    <property type="evidence" value="ECO:0007669"/>
    <property type="project" value="TreeGrafter"/>
</dbReference>
<dbReference type="EC" id="4.2.1.46" evidence="6"/>
<dbReference type="AlphaFoldDB" id="S5UDA0"/>
<protein>
    <submittedName>
        <fullName evidence="6">dTDP-glucose 4,6-dehydratase</fullName>
        <ecNumber evidence="6">4.2.1.46</ecNumber>
    </submittedName>
</protein>
<dbReference type="Gene3D" id="3.40.50.720">
    <property type="entry name" value="NAD(P)-binding Rossmann-like Domain"/>
    <property type="match status" value="1"/>
</dbReference>
<sequence>MNAAQRAIIEGDLAEIAERVGPAFDALEGARILITGASSYITSYMADGVAWLNDHRFARPARLVALVRSPVTADSRLGHLLGRPDVEIIQQDVSAPLRLERPVDYVIHAASNASPQRYLANPLDTMDANVVGTRQLLELARASDARGFLFFSSSEVYGDVPDDAYPTPETYPGQVDATNPRACYAEAKRYGETLCLAFWRQHGVPVKVARVFFTYGPGLALDDGRIMADLMRSRFAGEPLRLFSDGRGVRAFSYTADSVTGFWKALLGPHGGEVFNVGSDRAVTIHELARRFARLEAPELEIVFPPQAQAYLQGAPSRVCPDLGKARRMLDYAPAVGLDEGLGRWLRWLRAGAVDGDVAEPEPSE</sequence>
<evidence type="ECO:0000259" key="5">
    <source>
        <dbReference type="Pfam" id="PF01370"/>
    </source>
</evidence>
<evidence type="ECO:0000256" key="3">
    <source>
        <dbReference type="ARBA" id="ARBA00023027"/>
    </source>
</evidence>
<dbReference type="PANTHER" id="PTHR43078">
    <property type="entry name" value="UDP-GLUCURONIC ACID DECARBOXYLASE-RELATED"/>
    <property type="match status" value="1"/>
</dbReference>
<feature type="domain" description="NAD-dependent epimerase/dehydratase" evidence="5">
    <location>
        <begin position="32"/>
        <end position="278"/>
    </location>
</feature>
<dbReference type="Pfam" id="PF01370">
    <property type="entry name" value="Epimerase"/>
    <property type="match status" value="1"/>
</dbReference>